<proteinExistence type="predicted"/>
<gene>
    <name evidence="2" type="ORF">P691DRAFT_652582</name>
</gene>
<dbReference type="Proteomes" id="UP000807342">
    <property type="component" value="Unassembled WGS sequence"/>
</dbReference>
<feature type="non-terminal residue" evidence="2">
    <location>
        <position position="1"/>
    </location>
</feature>
<feature type="coiled-coil region" evidence="1">
    <location>
        <begin position="42"/>
        <end position="69"/>
    </location>
</feature>
<dbReference type="Gene3D" id="6.10.110.10">
    <property type="match status" value="1"/>
</dbReference>
<evidence type="ECO:0000256" key="1">
    <source>
        <dbReference type="SAM" id="Coils"/>
    </source>
</evidence>
<sequence>VDTFSSQTLEKLWKDGQELGSQAGHTILNEVTKTYSETSQVVGELNQAVNNLVNQAHETQRELQTLFKKRDVTIEHVTELLSHQMGEIYEKLKDEMQGPLPEDREERRKVRAQLVAQVTEQARVAYVYVVAEKLGAPKEQAEKHCDGFLPMITRVVLLVGNIIDEHPILLEALIIATTFLLLNIPILRPILNLFGFGLLGPVKGSPAAWLQRIFFRGAVTRGSWFAVLQRLGMTMTGSW</sequence>
<dbReference type="AlphaFoldDB" id="A0A9P6C4H8"/>
<name>A0A9P6C4H8_9AGAR</name>
<keyword evidence="3" id="KW-1185">Reference proteome</keyword>
<feature type="non-terminal residue" evidence="2">
    <location>
        <position position="239"/>
    </location>
</feature>
<evidence type="ECO:0000313" key="2">
    <source>
        <dbReference type="EMBL" id="KAF9448434.1"/>
    </source>
</evidence>
<dbReference type="EMBL" id="MU151161">
    <property type="protein sequence ID" value="KAF9448434.1"/>
    <property type="molecule type" value="Genomic_DNA"/>
</dbReference>
<dbReference type="InterPro" id="IPR038213">
    <property type="entry name" value="IFI6/IFI27-like_sf"/>
</dbReference>
<protein>
    <submittedName>
        <fullName evidence="2">Uncharacterized protein</fullName>
    </submittedName>
</protein>
<organism evidence="2 3">
    <name type="scientific">Macrolepiota fuliginosa MF-IS2</name>
    <dbReference type="NCBI Taxonomy" id="1400762"/>
    <lineage>
        <taxon>Eukaryota</taxon>
        <taxon>Fungi</taxon>
        <taxon>Dikarya</taxon>
        <taxon>Basidiomycota</taxon>
        <taxon>Agaricomycotina</taxon>
        <taxon>Agaricomycetes</taxon>
        <taxon>Agaricomycetidae</taxon>
        <taxon>Agaricales</taxon>
        <taxon>Agaricineae</taxon>
        <taxon>Agaricaceae</taxon>
        <taxon>Macrolepiota</taxon>
    </lineage>
</organism>
<reference evidence="2" key="1">
    <citation type="submission" date="2020-11" db="EMBL/GenBank/DDBJ databases">
        <authorList>
            <consortium name="DOE Joint Genome Institute"/>
            <person name="Ahrendt S."/>
            <person name="Riley R."/>
            <person name="Andreopoulos W."/>
            <person name="Labutti K."/>
            <person name="Pangilinan J."/>
            <person name="Ruiz-Duenas F.J."/>
            <person name="Barrasa J.M."/>
            <person name="Sanchez-Garcia M."/>
            <person name="Camarero S."/>
            <person name="Miyauchi S."/>
            <person name="Serrano A."/>
            <person name="Linde D."/>
            <person name="Babiker R."/>
            <person name="Drula E."/>
            <person name="Ayuso-Fernandez I."/>
            <person name="Pacheco R."/>
            <person name="Padilla G."/>
            <person name="Ferreira P."/>
            <person name="Barriuso J."/>
            <person name="Kellner H."/>
            <person name="Castanera R."/>
            <person name="Alfaro M."/>
            <person name="Ramirez L."/>
            <person name="Pisabarro A.G."/>
            <person name="Kuo A."/>
            <person name="Tritt A."/>
            <person name="Lipzen A."/>
            <person name="He G."/>
            <person name="Yan M."/>
            <person name="Ng V."/>
            <person name="Cullen D."/>
            <person name="Martin F."/>
            <person name="Rosso M.-N."/>
            <person name="Henrissat B."/>
            <person name="Hibbett D."/>
            <person name="Martinez A.T."/>
            <person name="Grigoriev I.V."/>
        </authorList>
    </citation>
    <scope>NUCLEOTIDE SEQUENCE</scope>
    <source>
        <strain evidence="2">MF-IS2</strain>
    </source>
</reference>
<accession>A0A9P6C4H8</accession>
<keyword evidence="1" id="KW-0175">Coiled coil</keyword>
<evidence type="ECO:0000313" key="3">
    <source>
        <dbReference type="Proteomes" id="UP000807342"/>
    </source>
</evidence>
<comment type="caution">
    <text evidence="2">The sequence shown here is derived from an EMBL/GenBank/DDBJ whole genome shotgun (WGS) entry which is preliminary data.</text>
</comment>
<dbReference type="OrthoDB" id="440424at2759"/>